<evidence type="ECO:0000313" key="1">
    <source>
        <dbReference type="EMBL" id="MBW7461572.1"/>
    </source>
</evidence>
<comment type="caution">
    <text evidence="1">The sequence shown here is derived from an EMBL/GenBank/DDBJ whole genome shotgun (WGS) entry which is preliminary data.</text>
</comment>
<dbReference type="EMBL" id="JAHZIK010003070">
    <property type="protein sequence ID" value="MBW7461572.1"/>
    <property type="molecule type" value="Genomic_DNA"/>
</dbReference>
<dbReference type="Gene3D" id="3.40.50.1820">
    <property type="entry name" value="alpha/beta hydrolase"/>
    <property type="match status" value="1"/>
</dbReference>
<proteinExistence type="predicted"/>
<organism evidence="1 2">
    <name type="scientific">Paenibacillus sepulcri</name>
    <dbReference type="NCBI Taxonomy" id="359917"/>
    <lineage>
        <taxon>Bacteria</taxon>
        <taxon>Bacillati</taxon>
        <taxon>Bacillota</taxon>
        <taxon>Bacilli</taxon>
        <taxon>Bacillales</taxon>
        <taxon>Paenibacillaceae</taxon>
        <taxon>Paenibacillus</taxon>
    </lineage>
</organism>
<feature type="non-terminal residue" evidence="1">
    <location>
        <position position="179"/>
    </location>
</feature>
<gene>
    <name evidence="1" type="ORF">K0U00_46695</name>
</gene>
<keyword evidence="2" id="KW-1185">Reference proteome</keyword>
<protein>
    <submittedName>
        <fullName evidence="1">Uncharacterized protein</fullName>
    </submittedName>
</protein>
<reference evidence="1 2" key="1">
    <citation type="submission" date="2021-07" db="EMBL/GenBank/DDBJ databases">
        <title>Paenibacillus radiodurans sp. nov., isolated from the southeastern edge of Tengger Desert.</title>
        <authorList>
            <person name="Zhang G."/>
        </authorList>
    </citation>
    <scope>NUCLEOTIDE SEQUENCE [LARGE SCALE GENOMIC DNA]</scope>
    <source>
        <strain evidence="1 2">CCM 7311</strain>
    </source>
</reference>
<dbReference type="InterPro" id="IPR029058">
    <property type="entry name" value="AB_hydrolase_fold"/>
</dbReference>
<sequence>TSTGDWFGDGGRREEILDMAQFYEYGYMPAPPDKMSITNVAAVPAGQGRPAGLGITVSITYGTITAPMTFTLYPPTEEAKQASGHVGPVPVVLSFGGYIAQYGDAGFAVLAVPANVTTDDRNNPWGPRSGTFRTFFPYTRDGDTQEISNEMGAAWGSSRAIDALELLSASGSTYGEGVG</sequence>
<feature type="non-terminal residue" evidence="1">
    <location>
        <position position="1"/>
    </location>
</feature>
<name>A0ABS7CKV8_9BACL</name>
<accession>A0ABS7CKV8</accession>
<evidence type="ECO:0000313" key="2">
    <source>
        <dbReference type="Proteomes" id="UP001519887"/>
    </source>
</evidence>
<dbReference type="Proteomes" id="UP001519887">
    <property type="component" value="Unassembled WGS sequence"/>
</dbReference>